<dbReference type="UniPathway" id="UPA00047">
    <property type="reaction ID" value="UER00066"/>
</dbReference>
<dbReference type="InterPro" id="IPR000891">
    <property type="entry name" value="PYR_CT"/>
</dbReference>
<dbReference type="PROSITE" id="PS00816">
    <property type="entry name" value="AIPM_HOMOCIT_SYNTH_2"/>
    <property type="match status" value="1"/>
</dbReference>
<comment type="subunit">
    <text evidence="6">Homodimer.</text>
</comment>
<proteinExistence type="inferred from homology"/>
<dbReference type="InterPro" id="IPR054691">
    <property type="entry name" value="LeuA/HCS_post-cat"/>
</dbReference>
<gene>
    <name evidence="6" type="primary">cimA</name>
    <name evidence="9" type="ORF">AMET1_0266</name>
</gene>
<sequence>MVKLLDTTLRDGEQTPGVSLTPDEKLWIAKKLDELGVDIIEAGSAVTSEGEKEGIRKIAGEGLDAEICSYTRVMKKDIDEAVDCGVDSIHLVVPVSDLHIQKKLEKNRSEIINMTSDVVQYAKDHGLTVELSGEDASRADISFIEKVFKNGIDVGADRLCYCDTVGVLTPEQVRNDLTQLVNKFDVTVGLHCHDDLGFAVANTIEGIKAGCNEVHVTINGLGERAGNAALEEVVMSGHKLYDMDFNVNPKLLYETSRLVSRLSGVALSDNKAIVGDNAFTHESGIHAHGVLSDSSTYEPISPSEVGRQRRFILGKHTGKASVKAILKEMGVEADQEQLTQVVKRIKDIGDRGKKVTTADLKTIIETVLNVYDEPRVTLEELTVVSGNKVTPTASIELLIDGKEVIQSGTGTGPVDASIEAVGKAFSELGEIHLEDYKVESITGGTDALVEVIVKLKKDGKIVSARGARTDIIMASVEAMLEGVNRLITEE</sequence>
<comment type="similarity">
    <text evidence="1 6 7">Belongs to the alpha-IPM synthase/homocitrate synthase family.</text>
</comment>
<evidence type="ECO:0000256" key="1">
    <source>
        <dbReference type="ARBA" id="ARBA00006154"/>
    </source>
</evidence>
<dbReference type="NCBIfam" id="NF002085">
    <property type="entry name" value="PRK00915.1-2"/>
    <property type="match status" value="1"/>
</dbReference>
<dbReference type="EC" id="2.3.3.21" evidence="6"/>
<dbReference type="PROSITE" id="PS50991">
    <property type="entry name" value="PYR_CT"/>
    <property type="match status" value="1"/>
</dbReference>
<comment type="caution">
    <text evidence="9">The sequence shown here is derived from an EMBL/GenBank/DDBJ whole genome shotgun (WGS) entry which is preliminary data.</text>
</comment>
<dbReference type="NCBIfam" id="TIGR02090">
    <property type="entry name" value="LEU1_arch"/>
    <property type="match status" value="1"/>
</dbReference>
<dbReference type="Gene3D" id="1.10.238.260">
    <property type="match status" value="1"/>
</dbReference>
<dbReference type="SUPFAM" id="SSF110921">
    <property type="entry name" value="2-isopropylmalate synthase LeuA, allosteric (dimerisation) domain"/>
    <property type="match status" value="1"/>
</dbReference>
<dbReference type="EMBL" id="MRZU01000003">
    <property type="protein sequence ID" value="OUJ18620.1"/>
    <property type="molecule type" value="Genomic_DNA"/>
</dbReference>
<comment type="function">
    <text evidence="6">Catalyzes the condensation of pyruvate and acetyl-coenzyme A to form (R)-citramalate.</text>
</comment>
<dbReference type="FunFam" id="3.20.20.70:FF:000010">
    <property type="entry name" value="2-isopropylmalate synthase"/>
    <property type="match status" value="1"/>
</dbReference>
<name>A0A1Y3GBK4_9EURY</name>
<dbReference type="GO" id="GO:0043714">
    <property type="term" value="F:(R)-citramalate synthase activity"/>
    <property type="evidence" value="ECO:0007669"/>
    <property type="project" value="UniProtKB-EC"/>
</dbReference>
<dbReference type="Pfam" id="PF00682">
    <property type="entry name" value="HMGL-like"/>
    <property type="match status" value="1"/>
</dbReference>
<evidence type="ECO:0000256" key="6">
    <source>
        <dbReference type="HAMAP-Rule" id="MF_01028"/>
    </source>
</evidence>
<dbReference type="SUPFAM" id="SSF51569">
    <property type="entry name" value="Aldolase"/>
    <property type="match status" value="1"/>
</dbReference>
<keyword evidence="2 6" id="KW-0028">Amino-acid biosynthesis</keyword>
<dbReference type="InterPro" id="IPR024890">
    <property type="entry name" value="Citramalate_synthase_CimA"/>
</dbReference>
<comment type="pathway">
    <text evidence="6">Amino-acid biosynthesis; L-isoleucine biosynthesis; 2-oxobutanoate from pyruvate: step 1/3.</text>
</comment>
<dbReference type="InterPro" id="IPR011830">
    <property type="entry name" value="LEU1_arch"/>
</dbReference>
<reference evidence="9 10" key="1">
    <citation type="submission" date="2016-12" db="EMBL/GenBank/DDBJ databases">
        <title>Discovery of methanogenic haloarchaea.</title>
        <authorList>
            <person name="Sorokin D.Y."/>
            <person name="Makarova K.S."/>
            <person name="Abbas B."/>
            <person name="Ferrer M."/>
            <person name="Golyshin P.N."/>
        </authorList>
    </citation>
    <scope>NUCLEOTIDE SEQUENCE [LARGE SCALE GENOMIC DNA]</scope>
    <source>
        <strain evidence="9">AMET1</strain>
    </source>
</reference>
<dbReference type="AlphaFoldDB" id="A0A1Y3GBK4"/>
<evidence type="ECO:0000313" key="10">
    <source>
        <dbReference type="Proteomes" id="UP000195137"/>
    </source>
</evidence>
<dbReference type="InterPro" id="IPR013709">
    <property type="entry name" value="2-isopropylmalate_synth_dimer"/>
</dbReference>
<dbReference type="InterPro" id="IPR013785">
    <property type="entry name" value="Aldolase_TIM"/>
</dbReference>
<dbReference type="Pfam" id="PF22617">
    <property type="entry name" value="HCS_D2"/>
    <property type="match status" value="1"/>
</dbReference>
<dbReference type="SMART" id="SM00917">
    <property type="entry name" value="LeuA_dimer"/>
    <property type="match status" value="1"/>
</dbReference>
<evidence type="ECO:0000256" key="7">
    <source>
        <dbReference type="RuleBase" id="RU003523"/>
    </source>
</evidence>
<dbReference type="Gene3D" id="3.20.20.70">
    <property type="entry name" value="Aldolase class I"/>
    <property type="match status" value="1"/>
</dbReference>
<dbReference type="FunFam" id="1.10.238.260:FF:000001">
    <property type="entry name" value="2-isopropylmalate synthase"/>
    <property type="match status" value="1"/>
</dbReference>
<evidence type="ECO:0000259" key="8">
    <source>
        <dbReference type="PROSITE" id="PS50991"/>
    </source>
</evidence>
<accession>A0A1Y3GBK4</accession>
<dbReference type="FunFam" id="3.30.160.270:FF:000003">
    <property type="entry name" value="2-isopropylmalate synthase"/>
    <property type="match status" value="1"/>
</dbReference>
<evidence type="ECO:0000256" key="3">
    <source>
        <dbReference type="ARBA" id="ARBA00022624"/>
    </source>
</evidence>
<dbReference type="InterPro" id="IPR036230">
    <property type="entry name" value="LeuA_allosteric_dom_sf"/>
</dbReference>
<organism evidence="9 10">
    <name type="scientific">Methanonatronarchaeum thermophilum</name>
    <dbReference type="NCBI Taxonomy" id="1927129"/>
    <lineage>
        <taxon>Archaea</taxon>
        <taxon>Methanobacteriati</taxon>
        <taxon>Methanobacteriota</taxon>
        <taxon>Methanonatronarchaeia</taxon>
        <taxon>Methanonatronarchaeales</taxon>
        <taxon>Methanonatronarchaeaceae</taxon>
        <taxon>Methanonatronarchaeum</taxon>
    </lineage>
</organism>
<comment type="catalytic activity">
    <reaction evidence="6">
        <text>pyruvate + acetyl-CoA + H2O = (3R)-citramalate + CoA + H(+)</text>
        <dbReference type="Rhea" id="RHEA:19045"/>
        <dbReference type="ChEBI" id="CHEBI:15361"/>
        <dbReference type="ChEBI" id="CHEBI:15377"/>
        <dbReference type="ChEBI" id="CHEBI:15378"/>
        <dbReference type="ChEBI" id="CHEBI:30934"/>
        <dbReference type="ChEBI" id="CHEBI:57287"/>
        <dbReference type="ChEBI" id="CHEBI:57288"/>
        <dbReference type="EC" id="2.3.3.21"/>
    </reaction>
</comment>
<dbReference type="CDD" id="cd07940">
    <property type="entry name" value="DRE_TIM_IPMS"/>
    <property type="match status" value="1"/>
</dbReference>
<dbReference type="PROSITE" id="PS00815">
    <property type="entry name" value="AIPM_HOMOCIT_SYNTH_1"/>
    <property type="match status" value="1"/>
</dbReference>
<evidence type="ECO:0000256" key="2">
    <source>
        <dbReference type="ARBA" id="ARBA00022605"/>
    </source>
</evidence>
<dbReference type="PANTHER" id="PTHR42880:SF2">
    <property type="entry name" value="(R)-CITRAMALATE SYNTHASE CIMA"/>
    <property type="match status" value="1"/>
</dbReference>
<keyword evidence="10" id="KW-1185">Reference proteome</keyword>
<dbReference type="GO" id="GO:0003852">
    <property type="term" value="F:2-isopropylmalate synthase activity"/>
    <property type="evidence" value="ECO:0007669"/>
    <property type="project" value="InterPro"/>
</dbReference>
<feature type="domain" description="Pyruvate carboxyltransferase" evidence="8">
    <location>
        <begin position="2"/>
        <end position="253"/>
    </location>
</feature>
<evidence type="ECO:0000313" key="9">
    <source>
        <dbReference type="EMBL" id="OUJ18620.1"/>
    </source>
</evidence>
<protein>
    <recommendedName>
        <fullName evidence="6">Putative (R)-citramalate synthase CimA</fullName>
        <ecNumber evidence="6">2.3.3.21</ecNumber>
    </recommendedName>
</protein>
<dbReference type="PANTHER" id="PTHR42880">
    <property type="entry name" value="HOMOCITRATE SYNTHASE"/>
    <property type="match status" value="1"/>
</dbReference>
<dbReference type="Proteomes" id="UP000195137">
    <property type="component" value="Unassembled WGS sequence"/>
</dbReference>
<keyword evidence="3 6" id="KW-0412">Isoleucine biosynthesis</keyword>
<keyword evidence="4 6" id="KW-0808">Transferase</keyword>
<dbReference type="Pfam" id="PF08502">
    <property type="entry name" value="LeuA_dimer"/>
    <property type="match status" value="1"/>
</dbReference>
<dbReference type="HAMAP" id="MF_01028">
    <property type="entry name" value="CimA"/>
    <property type="match status" value="1"/>
</dbReference>
<dbReference type="GO" id="GO:0009098">
    <property type="term" value="P:L-leucine biosynthetic process"/>
    <property type="evidence" value="ECO:0007669"/>
    <property type="project" value="InterPro"/>
</dbReference>
<dbReference type="InterPro" id="IPR002034">
    <property type="entry name" value="AIPM/Hcit_synth_CS"/>
</dbReference>
<evidence type="ECO:0000256" key="5">
    <source>
        <dbReference type="ARBA" id="ARBA00023304"/>
    </source>
</evidence>
<dbReference type="GO" id="GO:0009097">
    <property type="term" value="P:isoleucine biosynthetic process"/>
    <property type="evidence" value="ECO:0007669"/>
    <property type="project" value="UniProtKB-UniRule"/>
</dbReference>
<keyword evidence="5 6" id="KW-0100">Branched-chain amino acid biosynthesis</keyword>
<dbReference type="Gene3D" id="3.30.160.270">
    <property type="match status" value="1"/>
</dbReference>
<evidence type="ECO:0000256" key="4">
    <source>
        <dbReference type="ARBA" id="ARBA00022679"/>
    </source>
</evidence>